<sequence>MPLRRQRRAALPPPPDWKWRFSLSAAPALTAAVLLLVISRASAAIDRPNHPPRFIIEGDKTEIVLRLKEGPDTPVGSCCELRAHRAVPHQGQTMKMKTQETPKVTKKSRGYQS</sequence>
<protein>
    <submittedName>
        <fullName evidence="2">Uncharacterized protein</fullName>
    </submittedName>
</protein>
<reference evidence="2" key="1">
    <citation type="journal article" date="2021" name="Mol. Ecol. Resour.">
        <title>Apolygus lucorum genome provides insights into omnivorousness and mesophyll feeding.</title>
        <authorList>
            <person name="Liu Y."/>
            <person name="Liu H."/>
            <person name="Wang H."/>
            <person name="Huang T."/>
            <person name="Liu B."/>
            <person name="Yang B."/>
            <person name="Yin L."/>
            <person name="Li B."/>
            <person name="Zhang Y."/>
            <person name="Zhang S."/>
            <person name="Jiang F."/>
            <person name="Zhang X."/>
            <person name="Ren Y."/>
            <person name="Wang B."/>
            <person name="Wang S."/>
            <person name="Lu Y."/>
            <person name="Wu K."/>
            <person name="Fan W."/>
            <person name="Wang G."/>
        </authorList>
    </citation>
    <scope>NUCLEOTIDE SEQUENCE</scope>
    <source>
        <strain evidence="2">12Hb</strain>
    </source>
</reference>
<dbReference type="EMBL" id="WIXP02000003">
    <property type="protein sequence ID" value="KAF6213861.1"/>
    <property type="molecule type" value="Genomic_DNA"/>
</dbReference>
<evidence type="ECO:0000313" key="3">
    <source>
        <dbReference type="Proteomes" id="UP000466442"/>
    </source>
</evidence>
<proteinExistence type="predicted"/>
<feature type="compositionally biased region" description="Polar residues" evidence="1">
    <location>
        <begin position="90"/>
        <end position="102"/>
    </location>
</feature>
<organism evidence="2 3">
    <name type="scientific">Apolygus lucorum</name>
    <name type="common">Small green plant bug</name>
    <name type="synonym">Lygocoris lucorum</name>
    <dbReference type="NCBI Taxonomy" id="248454"/>
    <lineage>
        <taxon>Eukaryota</taxon>
        <taxon>Metazoa</taxon>
        <taxon>Ecdysozoa</taxon>
        <taxon>Arthropoda</taxon>
        <taxon>Hexapoda</taxon>
        <taxon>Insecta</taxon>
        <taxon>Pterygota</taxon>
        <taxon>Neoptera</taxon>
        <taxon>Paraneoptera</taxon>
        <taxon>Hemiptera</taxon>
        <taxon>Heteroptera</taxon>
        <taxon>Panheteroptera</taxon>
        <taxon>Cimicomorpha</taxon>
        <taxon>Miridae</taxon>
        <taxon>Mirini</taxon>
        <taxon>Apolygus</taxon>
    </lineage>
</organism>
<dbReference type="Proteomes" id="UP000466442">
    <property type="component" value="Unassembled WGS sequence"/>
</dbReference>
<gene>
    <name evidence="2" type="ORF">GE061_011585</name>
</gene>
<comment type="caution">
    <text evidence="2">The sequence shown here is derived from an EMBL/GenBank/DDBJ whole genome shotgun (WGS) entry which is preliminary data.</text>
</comment>
<accession>A0A8S9XZW3</accession>
<name>A0A8S9XZW3_APOLU</name>
<dbReference type="OrthoDB" id="6510378at2759"/>
<feature type="region of interest" description="Disordered" evidence="1">
    <location>
        <begin position="87"/>
        <end position="113"/>
    </location>
</feature>
<evidence type="ECO:0000313" key="2">
    <source>
        <dbReference type="EMBL" id="KAF6213861.1"/>
    </source>
</evidence>
<feature type="compositionally biased region" description="Basic residues" evidence="1">
    <location>
        <begin position="104"/>
        <end position="113"/>
    </location>
</feature>
<dbReference type="AlphaFoldDB" id="A0A8S9XZW3"/>
<evidence type="ECO:0000256" key="1">
    <source>
        <dbReference type="SAM" id="MobiDB-lite"/>
    </source>
</evidence>
<keyword evidence="3" id="KW-1185">Reference proteome</keyword>